<sequence>MGTRFQIMDGYFDTTSSESWSLNHFAEWCAINISCEKKRILDYMKKSMENTLNQSYSEGTKPKVNQMYKDFEAWKLSRSQSDYFKSMPYLKKIKNEEAIRLEQIKSQETVQLAKIKSKNLQEHTTTVVEFHRNIAEDLTTINRDVKPTKRSTRKRKSIRYRYTESSDEEDNSSDPDYTEKPESKSKRLRGKANCDDMDKGDITVETSEDENTSSPAQPTMISNTSEDTTLCEITPSTPQQLNTSEDFATSRESTPCPTVHSATSTLIATPNKPIITKATYDEFSAHIICAFNTTIHLVKETIEEPMYERVRNMLQSRNKLAMSDSIIKKLENIFQANYSEIESKIISETNIGDDQTSEENRFMFFIRCALLDFVFRFRYLMPKVLDRDMLERSYIVECLSPILRAFRNAFPDVKYMWLEKDVRSIKEANIMFTSNFGERKTDLLILRLSDARELLNVEVSGPPYRSTKKHTVGDVKKLLIMAICSLCRLLGNSLDCNIEEAKNVKTYSIQVIGDRLTLFAVSLVGKRKYLAVELTSCVIPFAFDAITCYMKIFNFFSVIRSEFVEQEKLQKKIRSFIPTGKFSGNLREWLHLPDDDISLVTEEDMDEIFMM</sequence>
<feature type="region of interest" description="Disordered" evidence="1">
    <location>
        <begin position="147"/>
        <end position="222"/>
    </location>
</feature>
<dbReference type="EMBL" id="GDJX01011022">
    <property type="protein sequence ID" value="JAT56914.1"/>
    <property type="molecule type" value="Transcribed_RNA"/>
</dbReference>
<organism evidence="2">
    <name type="scientific">Anthurium amnicola</name>
    <dbReference type="NCBI Taxonomy" id="1678845"/>
    <lineage>
        <taxon>Eukaryota</taxon>
        <taxon>Viridiplantae</taxon>
        <taxon>Streptophyta</taxon>
        <taxon>Embryophyta</taxon>
        <taxon>Tracheophyta</taxon>
        <taxon>Spermatophyta</taxon>
        <taxon>Magnoliopsida</taxon>
        <taxon>Liliopsida</taxon>
        <taxon>Araceae</taxon>
        <taxon>Pothoideae</taxon>
        <taxon>Potheae</taxon>
        <taxon>Anthurium</taxon>
    </lineage>
</organism>
<gene>
    <name evidence="2" type="ORF">g.80004</name>
</gene>
<evidence type="ECO:0000256" key="1">
    <source>
        <dbReference type="SAM" id="MobiDB-lite"/>
    </source>
</evidence>
<feature type="compositionally biased region" description="Polar residues" evidence="1">
    <location>
        <begin position="212"/>
        <end position="222"/>
    </location>
</feature>
<feature type="compositionally biased region" description="Basic residues" evidence="1">
    <location>
        <begin position="148"/>
        <end position="159"/>
    </location>
</feature>
<reference evidence="2" key="1">
    <citation type="submission" date="2015-07" db="EMBL/GenBank/DDBJ databases">
        <title>Transcriptome Assembly of Anthurium amnicola.</title>
        <authorList>
            <person name="Suzuki J."/>
        </authorList>
    </citation>
    <scope>NUCLEOTIDE SEQUENCE</scope>
</reference>
<proteinExistence type="predicted"/>
<feature type="compositionally biased region" description="Basic and acidic residues" evidence="1">
    <location>
        <begin position="192"/>
        <end position="202"/>
    </location>
</feature>
<protein>
    <submittedName>
        <fullName evidence="2">Uncharacterized protein</fullName>
    </submittedName>
</protein>
<evidence type="ECO:0000313" key="2">
    <source>
        <dbReference type="EMBL" id="JAT56914.1"/>
    </source>
</evidence>
<accession>A0A1D1YQL5</accession>
<dbReference type="AlphaFoldDB" id="A0A1D1YQL5"/>
<name>A0A1D1YQL5_9ARAE</name>